<keyword evidence="1" id="KW-0732">Signal</keyword>
<comment type="caution">
    <text evidence="2">The sequence shown here is derived from an EMBL/GenBank/DDBJ whole genome shotgun (WGS) entry which is preliminary data.</text>
</comment>
<feature type="chain" id="PRO_5045320279" description="Secreted protein" evidence="1">
    <location>
        <begin position="26"/>
        <end position="148"/>
    </location>
</feature>
<organism evidence="2 3">
    <name type="scientific">Taenia crassiceps</name>
    <dbReference type="NCBI Taxonomy" id="6207"/>
    <lineage>
        <taxon>Eukaryota</taxon>
        <taxon>Metazoa</taxon>
        <taxon>Spiralia</taxon>
        <taxon>Lophotrochozoa</taxon>
        <taxon>Platyhelminthes</taxon>
        <taxon>Cestoda</taxon>
        <taxon>Eucestoda</taxon>
        <taxon>Cyclophyllidea</taxon>
        <taxon>Taeniidae</taxon>
        <taxon>Taenia</taxon>
    </lineage>
</organism>
<accession>A0ABR4QNP6</accession>
<keyword evidence="3" id="KW-1185">Reference proteome</keyword>
<protein>
    <recommendedName>
        <fullName evidence="4">Secreted protein</fullName>
    </recommendedName>
</protein>
<name>A0ABR4QNP6_9CEST</name>
<dbReference type="Proteomes" id="UP001651158">
    <property type="component" value="Unassembled WGS sequence"/>
</dbReference>
<dbReference type="EMBL" id="JAKROA010000001">
    <property type="protein sequence ID" value="KAL5111084.1"/>
    <property type="molecule type" value="Genomic_DNA"/>
</dbReference>
<proteinExistence type="predicted"/>
<evidence type="ECO:0008006" key="4">
    <source>
        <dbReference type="Google" id="ProtNLM"/>
    </source>
</evidence>
<feature type="signal peptide" evidence="1">
    <location>
        <begin position="1"/>
        <end position="25"/>
    </location>
</feature>
<sequence>MGIARCGRASACVCVYVCLRVQVHAFACSVRPLYRLAVAEQQNPALHSRTQEEAAASPSLPPGARAACLSAACLSHYRHGYEQPRAHHPRGGCAHVRKRCVICPPSPPLPASPCPATLPPPPLSQPSHRNAFFSLAPPTLPSSFSLFR</sequence>
<evidence type="ECO:0000256" key="1">
    <source>
        <dbReference type="SAM" id="SignalP"/>
    </source>
</evidence>
<evidence type="ECO:0000313" key="3">
    <source>
        <dbReference type="Proteomes" id="UP001651158"/>
    </source>
</evidence>
<reference evidence="2 3" key="1">
    <citation type="journal article" date="2022" name="Front. Cell. Infect. Microbiol.">
        <title>The Genomes of Two Strains of Taenia crassiceps the Animal Model for the Study of Human Cysticercosis.</title>
        <authorList>
            <person name="Bobes R.J."/>
            <person name="Estrada K."/>
            <person name="Rios-Valencia D.G."/>
            <person name="Calderon-Gallegos A."/>
            <person name="de la Torre P."/>
            <person name="Carrero J.C."/>
            <person name="Sanchez-Flores A."/>
            <person name="Laclette J.P."/>
        </authorList>
    </citation>
    <scope>NUCLEOTIDE SEQUENCE [LARGE SCALE GENOMIC DNA]</scope>
    <source>
        <strain evidence="2">WFUcys</strain>
    </source>
</reference>
<gene>
    <name evidence="2" type="ORF">TcWFU_000026</name>
</gene>
<evidence type="ECO:0000313" key="2">
    <source>
        <dbReference type="EMBL" id="KAL5111084.1"/>
    </source>
</evidence>